<evidence type="ECO:0000256" key="1">
    <source>
        <dbReference type="SAM" id="Phobius"/>
    </source>
</evidence>
<feature type="transmembrane region" description="Helical" evidence="1">
    <location>
        <begin position="237"/>
        <end position="259"/>
    </location>
</feature>
<feature type="transmembrane region" description="Helical" evidence="1">
    <location>
        <begin position="136"/>
        <end position="158"/>
    </location>
</feature>
<dbReference type="EMBL" id="JABBWD010000009">
    <property type="protein sequence ID" value="KAG1780346.1"/>
    <property type="molecule type" value="Genomic_DNA"/>
</dbReference>
<keyword evidence="1" id="KW-0472">Membrane</keyword>
<protein>
    <recommendedName>
        <fullName evidence="2">DUF6533 domain-containing protein</fullName>
    </recommendedName>
</protein>
<dbReference type="Pfam" id="PF20151">
    <property type="entry name" value="DUF6533"/>
    <property type="match status" value="1"/>
</dbReference>
<feature type="transmembrane region" description="Helical" evidence="1">
    <location>
        <begin position="51"/>
        <end position="72"/>
    </location>
</feature>
<feature type="transmembrane region" description="Helical" evidence="1">
    <location>
        <begin position="189"/>
        <end position="209"/>
    </location>
</feature>
<reference evidence="3" key="1">
    <citation type="journal article" date="2020" name="New Phytol.">
        <title>Comparative genomics reveals dynamic genome evolution in host specialist ectomycorrhizal fungi.</title>
        <authorList>
            <person name="Lofgren L.A."/>
            <person name="Nguyen N.H."/>
            <person name="Vilgalys R."/>
            <person name="Ruytinx J."/>
            <person name="Liao H.L."/>
            <person name="Branco S."/>
            <person name="Kuo A."/>
            <person name="LaButti K."/>
            <person name="Lipzen A."/>
            <person name="Andreopoulos W."/>
            <person name="Pangilinan J."/>
            <person name="Riley R."/>
            <person name="Hundley H."/>
            <person name="Na H."/>
            <person name="Barry K."/>
            <person name="Grigoriev I.V."/>
            <person name="Stajich J.E."/>
            <person name="Kennedy P.G."/>
        </authorList>
    </citation>
    <scope>NUCLEOTIDE SEQUENCE</scope>
    <source>
        <strain evidence="3">DOB743</strain>
    </source>
</reference>
<proteinExistence type="predicted"/>
<feature type="transmembrane region" description="Helical" evidence="1">
    <location>
        <begin position="271"/>
        <end position="290"/>
    </location>
</feature>
<dbReference type="Proteomes" id="UP000714275">
    <property type="component" value="Unassembled WGS sequence"/>
</dbReference>
<keyword evidence="1" id="KW-1133">Transmembrane helix</keyword>
<dbReference type="InterPro" id="IPR045340">
    <property type="entry name" value="DUF6533"/>
</dbReference>
<comment type="caution">
    <text evidence="3">The sequence shown here is derived from an EMBL/GenBank/DDBJ whole genome shotgun (WGS) entry which is preliminary data.</text>
</comment>
<feature type="transmembrane region" description="Helical" evidence="1">
    <location>
        <begin position="92"/>
        <end position="115"/>
    </location>
</feature>
<keyword evidence="1" id="KW-0812">Transmembrane</keyword>
<feature type="domain" description="DUF6533" evidence="2">
    <location>
        <begin position="21"/>
        <end position="66"/>
    </location>
</feature>
<accession>A0A9P7D6G8</accession>
<organism evidence="3 4">
    <name type="scientific">Suillus placidus</name>
    <dbReference type="NCBI Taxonomy" id="48579"/>
    <lineage>
        <taxon>Eukaryota</taxon>
        <taxon>Fungi</taxon>
        <taxon>Dikarya</taxon>
        <taxon>Basidiomycota</taxon>
        <taxon>Agaricomycotina</taxon>
        <taxon>Agaricomycetes</taxon>
        <taxon>Agaricomycetidae</taxon>
        <taxon>Boletales</taxon>
        <taxon>Suillineae</taxon>
        <taxon>Suillaceae</taxon>
        <taxon>Suillus</taxon>
    </lineage>
</organism>
<name>A0A9P7D6G8_9AGAM</name>
<evidence type="ECO:0000313" key="4">
    <source>
        <dbReference type="Proteomes" id="UP000714275"/>
    </source>
</evidence>
<dbReference type="OrthoDB" id="2645555at2759"/>
<evidence type="ECO:0000313" key="3">
    <source>
        <dbReference type="EMBL" id="KAG1780346.1"/>
    </source>
</evidence>
<dbReference type="AlphaFoldDB" id="A0A9P7D6G8"/>
<keyword evidence="4" id="KW-1185">Reference proteome</keyword>
<evidence type="ECO:0000259" key="2">
    <source>
        <dbReference type="Pfam" id="PF20151"/>
    </source>
</evidence>
<sequence length="330" mass="37170">MPLIPSDPTSWSFNTYHVSNYFVVASSAAVVYDWALTLGQEHELIWRQRRSLITSLYIIVRCIGLLYSVTNVLLNLPGVLKTAMVSILCTNIYQLITLLCNAMNLALLWTIFIVNPMLSVIMITRLHAMYQRSRKMLIFLVITLSSIMVTCGVIGAVGSSYTPTKVILLNGTQCVSEVDGGEQLRMLEVYTLATVWHVLTLCLAIWIFVKHFRELQPPSTGQTFIGDRFMVLIKTQVLYFAFFAAYSCLNIGLLSPVILDSSRAGAQIYRGILEFVTLFQMFVVGPRLILSVREYHAKLLVNFDEGTFEMPVIVFQGRLQVSPTGSDVWE</sequence>
<gene>
    <name evidence="3" type="ORF">EV702DRAFT_774622</name>
</gene>
<feature type="transmembrane region" description="Helical" evidence="1">
    <location>
        <begin position="20"/>
        <end position="39"/>
    </location>
</feature>